<dbReference type="AlphaFoldDB" id="A0A1C3EN61"/>
<dbReference type="Pfam" id="PF07963">
    <property type="entry name" value="N_methyl"/>
    <property type="match status" value="1"/>
</dbReference>
<dbReference type="InterPro" id="IPR011453">
    <property type="entry name" value="DUF1559"/>
</dbReference>
<organism evidence="2 3">
    <name type="scientific">Planctopirus hydrillae</name>
    <dbReference type="NCBI Taxonomy" id="1841610"/>
    <lineage>
        <taxon>Bacteria</taxon>
        <taxon>Pseudomonadati</taxon>
        <taxon>Planctomycetota</taxon>
        <taxon>Planctomycetia</taxon>
        <taxon>Planctomycetales</taxon>
        <taxon>Planctomycetaceae</taxon>
        <taxon>Planctopirus</taxon>
    </lineage>
</organism>
<dbReference type="NCBIfam" id="TIGR04294">
    <property type="entry name" value="pre_pil_HX9DG"/>
    <property type="match status" value="1"/>
</dbReference>
<reference evidence="2 3" key="1">
    <citation type="submission" date="2016-05" db="EMBL/GenBank/DDBJ databases">
        <title>Genomic and physiological characterization of Planctopirus sp. isolated from fresh water lake.</title>
        <authorList>
            <person name="Subhash Y."/>
            <person name="Ramana C."/>
        </authorList>
    </citation>
    <scope>NUCLEOTIDE SEQUENCE [LARGE SCALE GENOMIC DNA]</scope>
    <source>
        <strain evidence="2 3">JC280</strain>
    </source>
</reference>
<dbReference type="SUPFAM" id="SSF54523">
    <property type="entry name" value="Pili subunits"/>
    <property type="match status" value="1"/>
</dbReference>
<dbReference type="PANTHER" id="PTHR30093:SF2">
    <property type="entry name" value="TYPE II SECRETION SYSTEM PROTEIN H"/>
    <property type="match status" value="1"/>
</dbReference>
<sequence length="323" mass="35095">MFPRRRGFTLIELLVVIAIIAVLIALLLPAVQQAREAARRTQCRSNLKQIGLALHNYESTYGCYPTRTTGLTANPDSKRHGMPVRLLPFIDQAALFNTYDFRQHWYFPVNEPAIRTPLAIFTCPSDPTPNVDTSTFTVDSVTYSTLQRSTTDYAENGGVSTNLTLASGLVDAQTVNNPDGPFEDNYKICRIRDIIDGLSNTIFVGERGGVPLRYNSGVPTGGVIPGTGMLNTSDGGGGWADYRQGVRMAGSTVGTGARNISSTTNFGRCAINCTNHEEYYSFHTGGAHFLMGDGSVRFNSENISITVMARLLSAQAAEVVGEY</sequence>
<dbReference type="PANTHER" id="PTHR30093">
    <property type="entry name" value="GENERAL SECRETION PATHWAY PROTEIN G"/>
    <property type="match status" value="1"/>
</dbReference>
<comment type="caution">
    <text evidence="2">The sequence shown here is derived from an EMBL/GenBank/DDBJ whole genome shotgun (WGS) entry which is preliminary data.</text>
</comment>
<dbReference type="STRING" id="1841610.A6X21_03005"/>
<keyword evidence="3" id="KW-1185">Reference proteome</keyword>
<dbReference type="OrthoDB" id="261883at2"/>
<evidence type="ECO:0000259" key="1">
    <source>
        <dbReference type="Pfam" id="PF07596"/>
    </source>
</evidence>
<feature type="domain" description="DUF1559" evidence="1">
    <location>
        <begin position="32"/>
        <end position="303"/>
    </location>
</feature>
<dbReference type="NCBIfam" id="TIGR02532">
    <property type="entry name" value="IV_pilin_GFxxxE"/>
    <property type="match status" value="1"/>
</dbReference>
<accession>A0A1C3EN61</accession>
<evidence type="ECO:0000313" key="2">
    <source>
        <dbReference type="EMBL" id="ODA34662.1"/>
    </source>
</evidence>
<dbReference type="EMBL" id="LYDR01000039">
    <property type="protein sequence ID" value="ODA34662.1"/>
    <property type="molecule type" value="Genomic_DNA"/>
</dbReference>
<dbReference type="Proteomes" id="UP000094828">
    <property type="component" value="Unassembled WGS sequence"/>
</dbReference>
<dbReference type="PROSITE" id="PS00409">
    <property type="entry name" value="PROKAR_NTER_METHYL"/>
    <property type="match status" value="1"/>
</dbReference>
<dbReference type="RefSeq" id="WP_068846133.1">
    <property type="nucleotide sequence ID" value="NZ_LYDR01000039.1"/>
</dbReference>
<gene>
    <name evidence="2" type="ORF">A6X21_03005</name>
</gene>
<dbReference type="InterPro" id="IPR045584">
    <property type="entry name" value="Pilin-like"/>
</dbReference>
<dbReference type="Pfam" id="PF07596">
    <property type="entry name" value="SBP_bac_10"/>
    <property type="match status" value="1"/>
</dbReference>
<evidence type="ECO:0000313" key="3">
    <source>
        <dbReference type="Proteomes" id="UP000094828"/>
    </source>
</evidence>
<dbReference type="InterPro" id="IPR012902">
    <property type="entry name" value="N_methyl_site"/>
</dbReference>
<dbReference type="InterPro" id="IPR027558">
    <property type="entry name" value="Pre_pil_HX9DG_C"/>
</dbReference>
<name>A0A1C3EN61_9PLAN</name>
<dbReference type="Gene3D" id="3.30.700.10">
    <property type="entry name" value="Glycoprotein, Type 4 Pilin"/>
    <property type="match status" value="1"/>
</dbReference>
<proteinExistence type="predicted"/>
<protein>
    <recommendedName>
        <fullName evidence="1">DUF1559 domain-containing protein</fullName>
    </recommendedName>
</protein>